<keyword evidence="2" id="KW-0808">Transferase</keyword>
<dbReference type="RefSeq" id="WP_205854593.1">
    <property type="nucleotide sequence ID" value="NZ_JBHRUJ010000017.1"/>
</dbReference>
<dbReference type="InterPro" id="IPR000182">
    <property type="entry name" value="GNAT_dom"/>
</dbReference>
<accession>A0ABV7KSJ7</accession>
<dbReference type="Pfam" id="PF00583">
    <property type="entry name" value="Acetyltransf_1"/>
    <property type="match status" value="1"/>
</dbReference>
<reference evidence="3" key="1">
    <citation type="journal article" date="2019" name="Int. J. Syst. Evol. Microbiol.">
        <title>The Global Catalogue of Microorganisms (GCM) 10K type strain sequencing project: providing services to taxonomists for standard genome sequencing and annotation.</title>
        <authorList>
            <consortium name="The Broad Institute Genomics Platform"/>
            <consortium name="The Broad Institute Genome Sequencing Center for Infectious Disease"/>
            <person name="Wu L."/>
            <person name="Ma J."/>
        </authorList>
    </citation>
    <scope>NUCLEOTIDE SEQUENCE [LARGE SCALE GENOMIC DNA]</scope>
    <source>
        <strain evidence="3">CCM 320</strain>
    </source>
</reference>
<dbReference type="Gene3D" id="3.40.630.30">
    <property type="match status" value="1"/>
</dbReference>
<comment type="caution">
    <text evidence="2">The sequence shown here is derived from an EMBL/GenBank/DDBJ whole genome shotgun (WGS) entry which is preliminary data.</text>
</comment>
<sequence>MRITLREAAEFDAEAIHRMQLEAFAPLLKKYRDYGTSPATEPLEKTVSRIKNPDSRYYMILAENELAGAIHIVRKEKQGSLWISPIFIGTAHQGKGIAQTAMTMAEEQFADDKIWELSTLAEEAGNCHLYEKLGYQRTAKERKINDRATLVYYKKEMN</sequence>
<evidence type="ECO:0000259" key="1">
    <source>
        <dbReference type="PROSITE" id="PS51186"/>
    </source>
</evidence>
<gene>
    <name evidence="2" type="ORF">ACFOEJ_15590</name>
</gene>
<dbReference type="EMBL" id="JBHRUJ010000017">
    <property type="protein sequence ID" value="MFC3212512.1"/>
    <property type="molecule type" value="Genomic_DNA"/>
</dbReference>
<dbReference type="InterPro" id="IPR016181">
    <property type="entry name" value="Acyl_CoA_acyltransferase"/>
</dbReference>
<protein>
    <submittedName>
        <fullName evidence="2">GNAT family N-acetyltransferase</fullName>
        <ecNumber evidence="2">2.3.-.-</ecNumber>
    </submittedName>
</protein>
<dbReference type="Proteomes" id="UP001595625">
    <property type="component" value="Unassembled WGS sequence"/>
</dbReference>
<dbReference type="CDD" id="cd04301">
    <property type="entry name" value="NAT_SF"/>
    <property type="match status" value="1"/>
</dbReference>
<evidence type="ECO:0000313" key="3">
    <source>
        <dbReference type="Proteomes" id="UP001595625"/>
    </source>
</evidence>
<feature type="domain" description="N-acetyltransferase" evidence="1">
    <location>
        <begin position="3"/>
        <end position="158"/>
    </location>
</feature>
<keyword evidence="2" id="KW-0012">Acyltransferase</keyword>
<keyword evidence="3" id="KW-1185">Reference proteome</keyword>
<proteinExistence type="predicted"/>
<dbReference type="SUPFAM" id="SSF55729">
    <property type="entry name" value="Acyl-CoA N-acyltransferases (Nat)"/>
    <property type="match status" value="1"/>
</dbReference>
<dbReference type="GO" id="GO:0016746">
    <property type="term" value="F:acyltransferase activity"/>
    <property type="evidence" value="ECO:0007669"/>
    <property type="project" value="UniProtKB-KW"/>
</dbReference>
<dbReference type="EC" id="2.3.-.-" evidence="2"/>
<name>A0ABV7KSJ7_PLAOK</name>
<evidence type="ECO:0000313" key="2">
    <source>
        <dbReference type="EMBL" id="MFC3212512.1"/>
    </source>
</evidence>
<dbReference type="PROSITE" id="PS51186">
    <property type="entry name" value="GNAT"/>
    <property type="match status" value="1"/>
</dbReference>
<organism evidence="2 3">
    <name type="scientific">Planomicrobium okeanokoites</name>
    <name type="common">Planococcus okeanokoites</name>
    <name type="synonym">Flavobacterium okeanokoites</name>
    <dbReference type="NCBI Taxonomy" id="244"/>
    <lineage>
        <taxon>Bacteria</taxon>
        <taxon>Bacillati</taxon>
        <taxon>Bacillota</taxon>
        <taxon>Bacilli</taxon>
        <taxon>Bacillales</taxon>
        <taxon>Caryophanaceae</taxon>
        <taxon>Planomicrobium</taxon>
    </lineage>
</organism>